<evidence type="ECO:0000259" key="4">
    <source>
        <dbReference type="PROSITE" id="PS01124"/>
    </source>
</evidence>
<evidence type="ECO:0000256" key="2">
    <source>
        <dbReference type="ARBA" id="ARBA00023125"/>
    </source>
</evidence>
<protein>
    <submittedName>
        <fullName evidence="5">AraC family transcriptional regulator</fullName>
    </submittedName>
</protein>
<evidence type="ECO:0000256" key="3">
    <source>
        <dbReference type="ARBA" id="ARBA00023163"/>
    </source>
</evidence>
<dbReference type="OrthoDB" id="7285481at2"/>
<keyword evidence="6" id="KW-1185">Reference proteome</keyword>
<accession>A0A4R7BN39</accession>
<reference evidence="5 6" key="1">
    <citation type="submission" date="2019-03" db="EMBL/GenBank/DDBJ databases">
        <title>Genomic Encyclopedia of Type Strains, Phase IV (KMG-IV): sequencing the most valuable type-strain genomes for metagenomic binning, comparative biology and taxonomic classification.</title>
        <authorList>
            <person name="Goeker M."/>
        </authorList>
    </citation>
    <scope>NUCLEOTIDE SEQUENCE [LARGE SCALE GENOMIC DNA]</scope>
    <source>
        <strain evidence="5 6">DSM 25903</strain>
    </source>
</reference>
<dbReference type="PROSITE" id="PS01124">
    <property type="entry name" value="HTH_ARAC_FAMILY_2"/>
    <property type="match status" value="1"/>
</dbReference>
<proteinExistence type="predicted"/>
<dbReference type="GO" id="GO:0003700">
    <property type="term" value="F:DNA-binding transcription factor activity"/>
    <property type="evidence" value="ECO:0007669"/>
    <property type="project" value="InterPro"/>
</dbReference>
<dbReference type="Pfam" id="PF12833">
    <property type="entry name" value="HTH_18"/>
    <property type="match status" value="1"/>
</dbReference>
<keyword evidence="3" id="KW-0804">Transcription</keyword>
<organism evidence="5 6">
    <name type="scientific">Enterovirga rhinocerotis</name>
    <dbReference type="NCBI Taxonomy" id="1339210"/>
    <lineage>
        <taxon>Bacteria</taxon>
        <taxon>Pseudomonadati</taxon>
        <taxon>Pseudomonadota</taxon>
        <taxon>Alphaproteobacteria</taxon>
        <taxon>Hyphomicrobiales</taxon>
        <taxon>Methylobacteriaceae</taxon>
        <taxon>Enterovirga</taxon>
    </lineage>
</organism>
<evidence type="ECO:0000313" key="5">
    <source>
        <dbReference type="EMBL" id="TDR85337.1"/>
    </source>
</evidence>
<keyword evidence="1" id="KW-0805">Transcription regulation</keyword>
<evidence type="ECO:0000256" key="1">
    <source>
        <dbReference type="ARBA" id="ARBA00023015"/>
    </source>
</evidence>
<keyword evidence="2" id="KW-0238">DNA-binding</keyword>
<dbReference type="RefSeq" id="WP_133774267.1">
    <property type="nucleotide sequence ID" value="NZ_SNZR01000017.1"/>
</dbReference>
<comment type="caution">
    <text evidence="5">The sequence shown here is derived from an EMBL/GenBank/DDBJ whole genome shotgun (WGS) entry which is preliminary data.</text>
</comment>
<dbReference type="InterPro" id="IPR020449">
    <property type="entry name" value="Tscrpt_reg_AraC-type_HTH"/>
</dbReference>
<feature type="domain" description="HTH araC/xylS-type" evidence="4">
    <location>
        <begin position="230"/>
        <end position="331"/>
    </location>
</feature>
<dbReference type="InterPro" id="IPR050204">
    <property type="entry name" value="AraC_XylS_family_regulators"/>
</dbReference>
<dbReference type="PROSITE" id="PS00041">
    <property type="entry name" value="HTH_ARAC_FAMILY_1"/>
    <property type="match status" value="1"/>
</dbReference>
<dbReference type="Gene3D" id="1.10.10.60">
    <property type="entry name" value="Homeodomain-like"/>
    <property type="match status" value="1"/>
</dbReference>
<dbReference type="AlphaFoldDB" id="A0A4R7BN39"/>
<sequence length="341" mass="37187">MRDRGIEIGEGSADGPPRAEVLKRSVNVVSTANLREATLGADIEMTQLRSGEQHGRLAHVAIDQVALSLCRFGIEVRARGVLDVERAVLGVVLSSSREALFWGEAAQPGDVVTFPPGIEADAVYKSALSYAAISVDPQEVVPLFAHDGALGDPDTWLSARVRHTEPLLGVELRRRLIGLSVSLRRYGDTASAQSIDFARRSIIEAFGAAVASGASGERSPAQRSAARIVRDVEEYVDAAADRPVHLSEICTALQISRRSLHRAFANTLGLGPVAYLRRRRLSLIEAILRRSDARSVKIAQLAFEYGFPEPSRFTSYYRALFGVTPSHTRRRRFEPTGFGTN</sequence>
<dbReference type="SUPFAM" id="SSF46689">
    <property type="entry name" value="Homeodomain-like"/>
    <property type="match status" value="2"/>
</dbReference>
<dbReference type="PANTHER" id="PTHR46796">
    <property type="entry name" value="HTH-TYPE TRANSCRIPTIONAL ACTIVATOR RHAS-RELATED"/>
    <property type="match status" value="1"/>
</dbReference>
<gene>
    <name evidence="5" type="ORF">EV668_4457</name>
</gene>
<dbReference type="InterPro" id="IPR009057">
    <property type="entry name" value="Homeodomain-like_sf"/>
</dbReference>
<dbReference type="PRINTS" id="PR00032">
    <property type="entry name" value="HTHARAC"/>
</dbReference>
<name>A0A4R7BN39_9HYPH</name>
<dbReference type="SMART" id="SM00342">
    <property type="entry name" value="HTH_ARAC"/>
    <property type="match status" value="1"/>
</dbReference>
<dbReference type="EMBL" id="SNZR01000017">
    <property type="protein sequence ID" value="TDR85337.1"/>
    <property type="molecule type" value="Genomic_DNA"/>
</dbReference>
<evidence type="ECO:0000313" key="6">
    <source>
        <dbReference type="Proteomes" id="UP000295122"/>
    </source>
</evidence>
<dbReference type="GO" id="GO:0043565">
    <property type="term" value="F:sequence-specific DNA binding"/>
    <property type="evidence" value="ECO:0007669"/>
    <property type="project" value="InterPro"/>
</dbReference>
<dbReference type="InterPro" id="IPR018060">
    <property type="entry name" value="HTH_AraC"/>
</dbReference>
<dbReference type="InterPro" id="IPR018062">
    <property type="entry name" value="HTH_AraC-typ_CS"/>
</dbReference>
<dbReference type="Proteomes" id="UP000295122">
    <property type="component" value="Unassembled WGS sequence"/>
</dbReference>